<keyword evidence="2" id="KW-1185">Reference proteome</keyword>
<organism evidence="1 2">
    <name type="scientific">Prunus dulcis</name>
    <name type="common">Almond</name>
    <name type="synonym">Amygdalus dulcis</name>
    <dbReference type="NCBI Taxonomy" id="3755"/>
    <lineage>
        <taxon>Eukaryota</taxon>
        <taxon>Viridiplantae</taxon>
        <taxon>Streptophyta</taxon>
        <taxon>Embryophyta</taxon>
        <taxon>Tracheophyta</taxon>
        <taxon>Spermatophyta</taxon>
        <taxon>Magnoliopsida</taxon>
        <taxon>eudicotyledons</taxon>
        <taxon>Gunneridae</taxon>
        <taxon>Pentapetalae</taxon>
        <taxon>rosids</taxon>
        <taxon>fabids</taxon>
        <taxon>Rosales</taxon>
        <taxon>Rosaceae</taxon>
        <taxon>Amygdaloideae</taxon>
        <taxon>Amygdaleae</taxon>
        <taxon>Prunus</taxon>
    </lineage>
</organism>
<evidence type="ECO:0000313" key="2">
    <source>
        <dbReference type="Proteomes" id="UP001054821"/>
    </source>
</evidence>
<sequence length="84" mass="8915">MALDVPACGKNRLSVSHAALDVPACGKNRLSVSHAALDVPAYGKTLYIVWDHHTWLWMFWGVMIQSARVGLSVGAAHGVGCSGV</sequence>
<comment type="caution">
    <text evidence="1">The sequence shown here is derived from an EMBL/GenBank/DDBJ whole genome shotgun (WGS) entry which is preliminary data.</text>
</comment>
<dbReference type="Proteomes" id="UP001054821">
    <property type="component" value="Chromosome 8"/>
</dbReference>
<dbReference type="AlphaFoldDB" id="A0AAD4YL02"/>
<accession>A0AAD4YL02</accession>
<proteinExistence type="predicted"/>
<dbReference type="EMBL" id="JAJFAZ020000008">
    <property type="protein sequence ID" value="KAI5313026.1"/>
    <property type="molecule type" value="Genomic_DNA"/>
</dbReference>
<evidence type="ECO:0000313" key="1">
    <source>
        <dbReference type="EMBL" id="KAI5313026.1"/>
    </source>
</evidence>
<gene>
    <name evidence="1" type="ORF">L3X38_042200</name>
</gene>
<name>A0AAD4YL02_PRUDU</name>
<reference evidence="1 2" key="1">
    <citation type="journal article" date="2022" name="G3 (Bethesda)">
        <title>Whole-genome sequence and methylome profiling of the almond [Prunus dulcis (Mill.) D.A. Webb] cultivar 'Nonpareil'.</title>
        <authorList>
            <person name="D'Amico-Willman K.M."/>
            <person name="Ouma W.Z."/>
            <person name="Meulia T."/>
            <person name="Sideli G.M."/>
            <person name="Gradziel T.M."/>
            <person name="Fresnedo-Ramirez J."/>
        </authorList>
    </citation>
    <scope>NUCLEOTIDE SEQUENCE [LARGE SCALE GENOMIC DNA]</scope>
    <source>
        <strain evidence="1">Clone GOH B32 T37-40</strain>
    </source>
</reference>
<protein>
    <submittedName>
        <fullName evidence="1">Uncharacterized protein</fullName>
    </submittedName>
</protein>